<keyword evidence="1 3" id="KW-0808">Transferase</keyword>
<dbReference type="InterPro" id="IPR001296">
    <property type="entry name" value="Glyco_trans_1"/>
</dbReference>
<organism evidence="3 4">
    <name type="scientific">Mesorhizobium huakuii</name>
    <dbReference type="NCBI Taxonomy" id="28104"/>
    <lineage>
        <taxon>Bacteria</taxon>
        <taxon>Pseudomonadati</taxon>
        <taxon>Pseudomonadota</taxon>
        <taxon>Alphaproteobacteria</taxon>
        <taxon>Hyphomicrobiales</taxon>
        <taxon>Phyllobacteriaceae</taxon>
        <taxon>Mesorhizobium</taxon>
    </lineage>
</organism>
<evidence type="ECO:0000313" key="4">
    <source>
        <dbReference type="Proteomes" id="UP000515465"/>
    </source>
</evidence>
<reference evidence="4" key="1">
    <citation type="journal article" date="2020" name="Mol. Plant Microbe">
        <title>Rhizobial microsymbionts of the narrowly endemic Oxytropis species growing in Kamchatka are characterized by significant genetic diversity and possess a set of genes that are associated with T3SS and T6SS secretion systems and can affect the development of symbiosis.</title>
        <authorList>
            <person name="Safronova V."/>
            <person name="Guro P."/>
            <person name="Sazanova A."/>
            <person name="Kuznetsova I."/>
            <person name="Belimov A."/>
            <person name="Yakubov V."/>
            <person name="Chirak E."/>
            <person name="Afonin A."/>
            <person name="Gogolev Y."/>
            <person name="Andronov E."/>
            <person name="Tikhonovich I."/>
        </authorList>
    </citation>
    <scope>NUCLEOTIDE SEQUENCE [LARGE SCALE GENOMIC DNA]</scope>
    <source>
        <strain evidence="4">583</strain>
    </source>
</reference>
<dbReference type="Gene3D" id="3.40.50.2000">
    <property type="entry name" value="Glycogen Phosphorylase B"/>
    <property type="match status" value="1"/>
</dbReference>
<dbReference type="GO" id="GO:0016757">
    <property type="term" value="F:glycosyltransferase activity"/>
    <property type="evidence" value="ECO:0007669"/>
    <property type="project" value="InterPro"/>
</dbReference>
<sequence>MIYADISEFVSNPIGTGIQRTIRAIFRHWSDGLTACYFDKAMDSLRVLAPDALAAVLDNSSATTAEKAQRAAQAIAANPGAPIGEEAYVLIPELFWDHTRCAFYRQRIARHPSRSFAIVYDLFPWLHPKDFGIADKTPFEPYFNLVFSMAYTAHISQETKQGYEIAGQLRRPWPLPILHLGADGLSVEKQIFHPSRKTFVCLGSIEARKRQSDVLMAFEDLWDEGVEVDLVFVGKLVDHGNASLGPTIEAAKDRYPQFSHYPAASDDQLAQILSTARATILASTLEGYGIPPVESLYAGIPVIVSDVMPSTRRLQPLGQIRVEPKRPDQIAAAARKMLDDDEARRLWAEAASIPLPTWRDTARQVREWATHIEIVHSAIDRDLARRDPIPKSMPLADIKPIDLNNDPSLQAESARWLREVAT</sequence>
<dbReference type="SUPFAM" id="SSF53756">
    <property type="entry name" value="UDP-Glycosyltransferase/glycogen phosphorylase"/>
    <property type="match status" value="1"/>
</dbReference>
<name>A0A7G6SM78_9HYPH</name>
<evidence type="ECO:0000313" key="3">
    <source>
        <dbReference type="EMBL" id="QND55610.1"/>
    </source>
</evidence>
<dbReference type="Pfam" id="PF00534">
    <property type="entry name" value="Glycos_transf_1"/>
    <property type="match status" value="1"/>
</dbReference>
<protein>
    <submittedName>
        <fullName evidence="3">Glycosyltransferase family 4 protein</fullName>
    </submittedName>
</protein>
<proteinExistence type="predicted"/>
<accession>A0A7G6SM78</accession>
<evidence type="ECO:0000259" key="2">
    <source>
        <dbReference type="Pfam" id="PF00534"/>
    </source>
</evidence>
<dbReference type="Proteomes" id="UP000515465">
    <property type="component" value="Chromosome"/>
</dbReference>
<dbReference type="PANTHER" id="PTHR46401:SF2">
    <property type="entry name" value="GLYCOSYLTRANSFERASE WBBK-RELATED"/>
    <property type="match status" value="1"/>
</dbReference>
<dbReference type="AlphaFoldDB" id="A0A7G6SM78"/>
<dbReference type="PANTHER" id="PTHR46401">
    <property type="entry name" value="GLYCOSYLTRANSFERASE WBBK-RELATED"/>
    <property type="match status" value="1"/>
</dbReference>
<dbReference type="RefSeq" id="WP_183461099.1">
    <property type="nucleotide sequence ID" value="NZ_CP050296.1"/>
</dbReference>
<evidence type="ECO:0000256" key="1">
    <source>
        <dbReference type="ARBA" id="ARBA00022679"/>
    </source>
</evidence>
<gene>
    <name evidence="3" type="ORF">HB778_02160</name>
</gene>
<dbReference type="EMBL" id="CP050296">
    <property type="protein sequence ID" value="QND55610.1"/>
    <property type="molecule type" value="Genomic_DNA"/>
</dbReference>
<feature type="domain" description="Glycosyl transferase family 1" evidence="2">
    <location>
        <begin position="194"/>
        <end position="351"/>
    </location>
</feature>